<dbReference type="EMBL" id="JAUGZK010000001">
    <property type="protein sequence ID" value="MEE2022916.1"/>
    <property type="molecule type" value="Genomic_DNA"/>
</dbReference>
<gene>
    <name evidence="1" type="ORF">QWF21_01550</name>
</gene>
<evidence type="ECO:0000313" key="1">
    <source>
        <dbReference type="EMBL" id="MEE2022916.1"/>
    </source>
</evidence>
<reference evidence="1 2" key="1">
    <citation type="submission" date="2023-06" db="EMBL/GenBank/DDBJ databases">
        <title>Alkalimonas sp., MEB004 an alkaliphilic bacterium isolated from Lonar Lake, India.</title>
        <authorList>
            <person name="Joshi A."/>
            <person name="Thite S."/>
        </authorList>
    </citation>
    <scope>NUCLEOTIDE SEQUENCE [LARGE SCALE GENOMIC DNA]</scope>
    <source>
        <strain evidence="1 2">MEB004</strain>
    </source>
</reference>
<evidence type="ECO:0000313" key="2">
    <source>
        <dbReference type="Proteomes" id="UP001339167"/>
    </source>
</evidence>
<sequence length="539" mass="61029">MAITTVTATKPFKLKYNVLAMSIIAICCLPSALRADSSFSPALELSSHGYQLQSAPAMATDKGAALEVVPSIGWRYQGPRMQSRVDLNHQRVWYKDSQRSPYSLNEFDASNSLSGFDRRLVWTLNASQNHQIRGGGEGAGLFQDRITTAGSLSRTNRYASNLRFSNARHKEAQFVLNLSANKLESRRPEQDDLFGNIDNEQFGVSFATSKAHQHGGVFWRGGGSAFRTHRDDRDRLIRDNGQLQIGIPVLPGLAWMLKGNYEQNSIQNSDFTNEFSSVGTGFEWYFGRVSRLNFTYNTVLSDSEQADFVGADFYLAPSRRSSLSGSWDKRYFGRTVQLAGDYRLRFLTMRLSYTDQLTARSFLEAELVNLGIFVCPDGAADIGDCFTLPGPGYEPAANERLQQFFDLDLNIRDDVILNRQGAFALGYNRSRLTSSLELSSSELRYVEQNRVDRRHNASLQASWRLTPHSRLRTNVRGYKYSFGASDRDDKSWQYEIGWGRDLSSASDINLTARHSRRSSTVESFNYRENRLSVSYMYRF</sequence>
<accession>A0ABU7JB47</accession>
<name>A0ABU7JB47_9GAMM</name>
<organism evidence="1 2">
    <name type="scientific">Alkalimonas mucilaginosa</name>
    <dbReference type="NCBI Taxonomy" id="3057676"/>
    <lineage>
        <taxon>Bacteria</taxon>
        <taxon>Pseudomonadati</taxon>
        <taxon>Pseudomonadota</taxon>
        <taxon>Gammaproteobacteria</taxon>
        <taxon>Alkalimonas</taxon>
    </lineage>
</organism>
<dbReference type="NCBIfam" id="TIGR03016">
    <property type="entry name" value="pepcterm_hypo_1"/>
    <property type="match status" value="1"/>
</dbReference>
<dbReference type="InterPro" id="IPR017467">
    <property type="entry name" value="CHP03016_PEP-CTERM"/>
</dbReference>
<proteinExistence type="predicted"/>
<dbReference type="RefSeq" id="WP_330086273.1">
    <property type="nucleotide sequence ID" value="NZ_JAUGZK010000001.1"/>
</dbReference>
<protein>
    <submittedName>
        <fullName evidence="1">TIGR03016 family PEP-CTERM system-associated outer membrane protein</fullName>
    </submittedName>
</protein>
<dbReference type="Proteomes" id="UP001339167">
    <property type="component" value="Unassembled WGS sequence"/>
</dbReference>
<comment type="caution">
    <text evidence="1">The sequence shown here is derived from an EMBL/GenBank/DDBJ whole genome shotgun (WGS) entry which is preliminary data.</text>
</comment>
<keyword evidence="2" id="KW-1185">Reference proteome</keyword>